<dbReference type="UniPathway" id="UPA00262">
    <property type="reaction ID" value="UER00211"/>
</dbReference>
<comment type="pathway">
    <text evidence="1">Porphyrin-containing compound metabolism; siroheme biosynthesis; sirohydrochlorin from precorrin-2: step 1/1.</text>
</comment>
<protein>
    <submittedName>
        <fullName evidence="19">Uroporphyrin-III C-methyltransferase / precorrin-2 dehydrogenase / sirohydrochlorin ferrochelatase</fullName>
    </submittedName>
</protein>
<keyword evidence="20" id="KW-1185">Reference proteome</keyword>
<keyword evidence="4 16" id="KW-0489">Methyltransferase</keyword>
<evidence type="ECO:0000256" key="10">
    <source>
        <dbReference type="ARBA" id="ARBA00023244"/>
    </source>
</evidence>
<evidence type="ECO:0000256" key="11">
    <source>
        <dbReference type="ARBA" id="ARBA00023268"/>
    </source>
</evidence>
<evidence type="ECO:0000256" key="5">
    <source>
        <dbReference type="ARBA" id="ARBA00022679"/>
    </source>
</evidence>
<dbReference type="GO" id="GO:0051287">
    <property type="term" value="F:NAD binding"/>
    <property type="evidence" value="ECO:0007669"/>
    <property type="project" value="InterPro"/>
</dbReference>
<evidence type="ECO:0000256" key="6">
    <source>
        <dbReference type="ARBA" id="ARBA00022691"/>
    </source>
</evidence>
<comment type="similarity">
    <text evidence="2 16">Belongs to the precorrin methyltransferase family.</text>
</comment>
<accession>A0A286GP65</accession>
<evidence type="ECO:0000256" key="14">
    <source>
        <dbReference type="ARBA" id="ARBA00060548"/>
    </source>
</evidence>
<dbReference type="InterPro" id="IPR036291">
    <property type="entry name" value="NAD(P)-bd_dom_sf"/>
</dbReference>
<dbReference type="GO" id="GO:0032259">
    <property type="term" value="P:methylation"/>
    <property type="evidence" value="ECO:0007669"/>
    <property type="project" value="UniProtKB-KW"/>
</dbReference>
<evidence type="ECO:0000256" key="9">
    <source>
        <dbReference type="ARBA" id="ARBA00023239"/>
    </source>
</evidence>
<evidence type="ECO:0000256" key="8">
    <source>
        <dbReference type="ARBA" id="ARBA00023027"/>
    </source>
</evidence>
<dbReference type="GO" id="GO:0009236">
    <property type="term" value="P:cobalamin biosynthetic process"/>
    <property type="evidence" value="ECO:0007669"/>
    <property type="project" value="UniProtKB-KW"/>
</dbReference>
<keyword evidence="11" id="KW-0511">Multifunctional enzyme</keyword>
<feature type="domain" description="Tetrapyrrole methylase" evidence="17">
    <location>
        <begin position="219"/>
        <end position="426"/>
    </location>
</feature>
<dbReference type="InterPro" id="IPR014777">
    <property type="entry name" value="4pyrrole_Mease_sub1"/>
</dbReference>
<evidence type="ECO:0000256" key="13">
    <source>
        <dbReference type="ARBA" id="ARBA00047561"/>
    </source>
</evidence>
<dbReference type="NCBIfam" id="TIGR01469">
    <property type="entry name" value="cobA_cysG_Cterm"/>
    <property type="match status" value="1"/>
</dbReference>
<dbReference type="Gene3D" id="3.40.50.720">
    <property type="entry name" value="NAD(P)-binding Rossmann-like Domain"/>
    <property type="match status" value="1"/>
</dbReference>
<dbReference type="Pfam" id="PF13241">
    <property type="entry name" value="NAD_binding_7"/>
    <property type="match status" value="1"/>
</dbReference>
<dbReference type="GO" id="GO:0019354">
    <property type="term" value="P:siroheme biosynthetic process"/>
    <property type="evidence" value="ECO:0007669"/>
    <property type="project" value="UniProtKB-UniPathway"/>
</dbReference>
<organism evidence="19 20">
    <name type="scientific">Caenispirillum bisanense</name>
    <dbReference type="NCBI Taxonomy" id="414052"/>
    <lineage>
        <taxon>Bacteria</taxon>
        <taxon>Pseudomonadati</taxon>
        <taxon>Pseudomonadota</taxon>
        <taxon>Alphaproteobacteria</taxon>
        <taxon>Rhodospirillales</taxon>
        <taxon>Novispirillaceae</taxon>
        <taxon>Caenispirillum</taxon>
    </lineage>
</organism>
<comment type="pathway">
    <text evidence="14">Cofactor biosynthesis; adenosylcobalamin biosynthesis; precorrin-2 from uroporphyrinogen III: step 1/1.</text>
</comment>
<dbReference type="InterPro" id="IPR035996">
    <property type="entry name" value="4pyrrol_Methylase_sf"/>
</dbReference>
<dbReference type="GO" id="GO:0004851">
    <property type="term" value="F:uroporphyrin-III C-methyltransferase activity"/>
    <property type="evidence" value="ECO:0007669"/>
    <property type="project" value="InterPro"/>
</dbReference>
<dbReference type="InterPro" id="IPR006367">
    <property type="entry name" value="Sirohaem_synthase_N"/>
</dbReference>
<name>A0A286GP65_9PROT</name>
<dbReference type="EMBL" id="OCNJ01000006">
    <property type="protein sequence ID" value="SOD96869.1"/>
    <property type="molecule type" value="Genomic_DNA"/>
</dbReference>
<comment type="pathway">
    <text evidence="12">Porphyrin-containing compound metabolism; siroheme biosynthesis; precorrin-2 from uroporphyrinogen III: step 1/1.</text>
</comment>
<evidence type="ECO:0000256" key="3">
    <source>
        <dbReference type="ARBA" id="ARBA00022573"/>
    </source>
</evidence>
<dbReference type="PROSITE" id="PS00840">
    <property type="entry name" value="SUMT_2"/>
    <property type="match status" value="1"/>
</dbReference>
<feature type="active site" description="Proton donor" evidence="15">
    <location>
        <position position="269"/>
    </location>
</feature>
<evidence type="ECO:0000256" key="15">
    <source>
        <dbReference type="PIRSR" id="PIRSR036426-1"/>
    </source>
</evidence>
<dbReference type="SUPFAM" id="SSF75615">
    <property type="entry name" value="Siroheme synthase middle domains-like"/>
    <property type="match status" value="1"/>
</dbReference>
<evidence type="ECO:0000256" key="12">
    <source>
        <dbReference type="ARBA" id="ARBA00025705"/>
    </source>
</evidence>
<evidence type="ECO:0000313" key="19">
    <source>
        <dbReference type="EMBL" id="SOD96869.1"/>
    </source>
</evidence>
<dbReference type="InterPro" id="IPR050161">
    <property type="entry name" value="Siro_Cobalamin_biosynth"/>
</dbReference>
<keyword evidence="5 16" id="KW-0808">Transferase</keyword>
<dbReference type="InterPro" id="IPR019478">
    <property type="entry name" value="Sirohaem_synthase_dimer_dom"/>
</dbReference>
<dbReference type="InterPro" id="IPR000878">
    <property type="entry name" value="4pyrrol_Mease"/>
</dbReference>
<keyword evidence="9" id="KW-0456">Lyase</keyword>
<dbReference type="InterPro" id="IPR012409">
    <property type="entry name" value="Sirohaem_synth"/>
</dbReference>
<dbReference type="Gene3D" id="3.40.1010.10">
    <property type="entry name" value="Cobalt-precorrin-4 Transmethylase, Domain 1"/>
    <property type="match status" value="1"/>
</dbReference>
<comment type="catalytic activity">
    <reaction evidence="13">
        <text>precorrin-2 + NAD(+) = sirohydrochlorin + NADH + 2 H(+)</text>
        <dbReference type="Rhea" id="RHEA:15613"/>
        <dbReference type="ChEBI" id="CHEBI:15378"/>
        <dbReference type="ChEBI" id="CHEBI:57540"/>
        <dbReference type="ChEBI" id="CHEBI:57945"/>
        <dbReference type="ChEBI" id="CHEBI:58351"/>
        <dbReference type="ChEBI" id="CHEBI:58827"/>
        <dbReference type="EC" id="1.3.1.76"/>
    </reaction>
</comment>
<dbReference type="FunFam" id="3.30.950.10:FF:000001">
    <property type="entry name" value="Siroheme synthase"/>
    <property type="match status" value="1"/>
</dbReference>
<dbReference type="GO" id="GO:0051266">
    <property type="term" value="F:sirohydrochlorin ferrochelatase activity"/>
    <property type="evidence" value="ECO:0007669"/>
    <property type="project" value="InterPro"/>
</dbReference>
<dbReference type="InterPro" id="IPR014776">
    <property type="entry name" value="4pyrrole_Mease_sub2"/>
</dbReference>
<keyword evidence="10" id="KW-0627">Porphyrin biosynthesis</keyword>
<keyword evidence="8" id="KW-0520">NAD</keyword>
<evidence type="ECO:0000256" key="7">
    <source>
        <dbReference type="ARBA" id="ARBA00023002"/>
    </source>
</evidence>
<dbReference type="RefSeq" id="WP_097279907.1">
    <property type="nucleotide sequence ID" value="NZ_OCNJ01000006.1"/>
</dbReference>
<evidence type="ECO:0000256" key="1">
    <source>
        <dbReference type="ARBA" id="ARBA00005010"/>
    </source>
</evidence>
<evidence type="ECO:0000259" key="18">
    <source>
        <dbReference type="Pfam" id="PF10414"/>
    </source>
</evidence>
<dbReference type="NCBIfam" id="NF007922">
    <property type="entry name" value="PRK10637.1"/>
    <property type="match status" value="1"/>
</dbReference>
<dbReference type="OrthoDB" id="9815856at2"/>
<feature type="active site" description="Proton acceptor" evidence="15">
    <location>
        <position position="247"/>
    </location>
</feature>
<reference evidence="19 20" key="1">
    <citation type="submission" date="2017-09" db="EMBL/GenBank/DDBJ databases">
        <authorList>
            <person name="Ehlers B."/>
            <person name="Leendertz F.H."/>
        </authorList>
    </citation>
    <scope>NUCLEOTIDE SEQUENCE [LARGE SCALE GENOMIC DNA]</scope>
    <source>
        <strain evidence="19 20">USBA 140</strain>
    </source>
</reference>
<dbReference type="CDD" id="cd11642">
    <property type="entry name" value="SUMT"/>
    <property type="match status" value="1"/>
</dbReference>
<dbReference type="AlphaFoldDB" id="A0A286GP65"/>
<keyword evidence="3" id="KW-0169">Cobalamin biosynthesis</keyword>
<dbReference type="GO" id="GO:0043115">
    <property type="term" value="F:precorrin-2 dehydrogenase activity"/>
    <property type="evidence" value="ECO:0007669"/>
    <property type="project" value="UniProtKB-EC"/>
</dbReference>
<proteinExistence type="inferred from homology"/>
<dbReference type="SUPFAM" id="SSF51735">
    <property type="entry name" value="NAD(P)-binding Rossmann-fold domains"/>
    <property type="match status" value="1"/>
</dbReference>
<dbReference type="InterPro" id="IPR037115">
    <property type="entry name" value="Sirohaem_synt_dimer_dom_sf"/>
</dbReference>
<dbReference type="FunFam" id="3.40.1010.10:FF:000001">
    <property type="entry name" value="Siroheme synthase"/>
    <property type="match status" value="1"/>
</dbReference>
<dbReference type="Gene3D" id="1.10.8.210">
    <property type="entry name" value="Sirohaem synthase, dimerisation domain"/>
    <property type="match status" value="1"/>
</dbReference>
<dbReference type="InterPro" id="IPR006366">
    <property type="entry name" value="CobA/CysG_C"/>
</dbReference>
<keyword evidence="7" id="KW-0560">Oxidoreductase</keyword>
<dbReference type="PANTHER" id="PTHR45790">
    <property type="entry name" value="SIROHEME SYNTHASE-RELATED"/>
    <property type="match status" value="1"/>
</dbReference>
<dbReference type="Gene3D" id="3.30.160.110">
    <property type="entry name" value="Siroheme synthase, domain 2"/>
    <property type="match status" value="1"/>
</dbReference>
<gene>
    <name evidence="19" type="ORF">SAMN05421508_106134</name>
</gene>
<sequence length="463" mass="47411">MDQFPLFVTTAGRSILVVGGGEEAARKLRLVARTTAAVDVIAEAPGADLCAQCVGAVTLHRRAFSAADVQGRLFVVSAAGSPVDEAVAAAAQAAGVPVNVVDRPDLSTFLMPAIVDRDPVVVAIGSGGAAPVLAKSIRARIESLLPARLGALARFADSFRPAVKGTLPQAARRRFWEWVFAGPVAAAFLGGDEARARSTLIDRLNRAEAAADGPGLVQLVGVGPGDPDLLTFKALRAMQEADVVLIDALVSAEILECVRRDALRIDVGKRKDRHTLPQAEIERLMIDHARAGRRVVRLKGGDPFLFGRGGEEREHLLAAGVPVEVVPGISAAFGCAAATGIPLTHRDHAQGVTFVTGHAKADGGGPDWSCLAAANHTVVVYMGVGTAADTARSLIAAGRAAATPCAVVENGTRPDQRVLPATLATLGDTVAAAGIAGPALLIIGEVTAGVVAAAVPAARAAAL</sequence>
<dbReference type="SUPFAM" id="SSF53790">
    <property type="entry name" value="Tetrapyrrole methylase"/>
    <property type="match status" value="1"/>
</dbReference>
<dbReference type="InterPro" id="IPR003043">
    <property type="entry name" value="Uropor_MeTrfase_CS"/>
</dbReference>
<dbReference type="Pfam" id="PF00590">
    <property type="entry name" value="TP_methylase"/>
    <property type="match status" value="1"/>
</dbReference>
<dbReference type="Gene3D" id="3.30.950.10">
    <property type="entry name" value="Methyltransferase, Cobalt-precorrin-4 Transmethylase, Domain 2"/>
    <property type="match status" value="1"/>
</dbReference>
<dbReference type="Pfam" id="PF10414">
    <property type="entry name" value="CysG_dimeriser"/>
    <property type="match status" value="1"/>
</dbReference>
<evidence type="ECO:0000313" key="20">
    <source>
        <dbReference type="Proteomes" id="UP000219621"/>
    </source>
</evidence>
<evidence type="ECO:0000256" key="16">
    <source>
        <dbReference type="RuleBase" id="RU003960"/>
    </source>
</evidence>
<dbReference type="NCBIfam" id="NF004790">
    <property type="entry name" value="PRK06136.1"/>
    <property type="match status" value="1"/>
</dbReference>
<evidence type="ECO:0000256" key="2">
    <source>
        <dbReference type="ARBA" id="ARBA00005879"/>
    </source>
</evidence>
<dbReference type="Proteomes" id="UP000219621">
    <property type="component" value="Unassembled WGS sequence"/>
</dbReference>
<feature type="domain" description="Sirohaem synthase dimerisation" evidence="18">
    <location>
        <begin position="148"/>
        <end position="203"/>
    </location>
</feature>
<dbReference type="NCBIfam" id="TIGR01470">
    <property type="entry name" value="cysG_Nterm"/>
    <property type="match status" value="1"/>
</dbReference>
<keyword evidence="6" id="KW-0949">S-adenosyl-L-methionine</keyword>
<dbReference type="PANTHER" id="PTHR45790:SF3">
    <property type="entry name" value="S-ADENOSYL-L-METHIONINE-DEPENDENT UROPORPHYRINOGEN III METHYLTRANSFERASE, CHLOROPLASTIC"/>
    <property type="match status" value="1"/>
</dbReference>
<dbReference type="PIRSF" id="PIRSF036426">
    <property type="entry name" value="Sirohaem_synth"/>
    <property type="match status" value="1"/>
</dbReference>
<evidence type="ECO:0000256" key="4">
    <source>
        <dbReference type="ARBA" id="ARBA00022603"/>
    </source>
</evidence>
<evidence type="ECO:0000259" key="17">
    <source>
        <dbReference type="Pfam" id="PF00590"/>
    </source>
</evidence>